<organism evidence="4">
    <name type="scientific">Cryptosporidium canis</name>
    <dbReference type="NCBI Taxonomy" id="195482"/>
    <lineage>
        <taxon>Eukaryota</taxon>
        <taxon>Sar</taxon>
        <taxon>Alveolata</taxon>
        <taxon>Apicomplexa</taxon>
        <taxon>Conoidasida</taxon>
        <taxon>Coccidia</taxon>
        <taxon>Eucoccidiorida</taxon>
        <taxon>Eimeriorina</taxon>
        <taxon>Cryptosporidiidae</taxon>
        <taxon>Cryptosporidium</taxon>
    </lineage>
</organism>
<sequence>MNFPGIFFLLFTIVTSNLCLATVPENNELELDLGLPDSADSSGLENVSPNMGLHSDLTSNEPGGDIPDLHNTDETDKADIGDFDTEKYLEGETNLSFQDLADSVELKEASSVDNPTDLDDNGIFGASFDTTSVDFGDGISVENNFGIDDKNLLGSDEFPAATYSNQLSDNRDELPTDSFEPLLEDRKSEVPEINTRETTIESKMAGYDGYDDSQYEDPTGRSATLPSPPEQTTTSATGGGGGGDGTGNGFPNTSTTPPTTGTTTGSTSVGGGSGSGSGGSNGSGGGNNGGSSGGSSSGGGSGSGGSSGGGGSSDGGSNGGGGNNGGGSTGNNGNTSGGEVSGGGQNQVGGSPNNAGVIGGSIAGALIGAGALTGGLSWFFINKKKEEERKKRLRLIRQRRARLAALRGTSSESAVTLGESDVQLVRISRSGGNEGGAQNIGSASIVTIEDSASSPNGILDSSACSLPMLDIHTGNNGNFGQNIEDSGQNQGDPCNNTGKKGKLNLSIEESRF</sequence>
<feature type="compositionally biased region" description="Low complexity" evidence="1">
    <location>
        <begin position="249"/>
        <end position="267"/>
    </location>
</feature>
<dbReference type="Proteomes" id="UP001067231">
    <property type="component" value="Unassembled WGS sequence"/>
</dbReference>
<dbReference type="OrthoDB" id="10456436at2759"/>
<name>A0A9D5HW27_9CRYT</name>
<feature type="compositionally biased region" description="Polar residues" evidence="1">
    <location>
        <begin position="479"/>
        <end position="498"/>
    </location>
</feature>
<evidence type="ECO:0000256" key="3">
    <source>
        <dbReference type="SAM" id="SignalP"/>
    </source>
</evidence>
<reference evidence="4" key="1">
    <citation type="submission" date="2022-10" db="EMBL/GenBank/DDBJ databases">
        <title>Adaptive evolution leads to modifications in subtelomeric GC content in a zoonotic Cryptosporidium species.</title>
        <authorList>
            <person name="Li J."/>
            <person name="Feng Y."/>
            <person name="Xiao L."/>
        </authorList>
    </citation>
    <scope>NUCLEOTIDE SEQUENCE</scope>
    <source>
        <strain evidence="4">33844</strain>
    </source>
</reference>
<feature type="region of interest" description="Disordered" evidence="1">
    <location>
        <begin position="479"/>
        <end position="512"/>
    </location>
</feature>
<comment type="caution">
    <text evidence="4">The sequence shown here is derived from an EMBL/GenBank/DDBJ whole genome shotgun (WGS) entry which is preliminary data.</text>
</comment>
<feature type="signal peptide" evidence="3">
    <location>
        <begin position="1"/>
        <end position="21"/>
    </location>
</feature>
<keyword evidence="2" id="KW-0472">Membrane</keyword>
<evidence type="ECO:0000313" key="4">
    <source>
        <dbReference type="EMBL" id="KAJ1604615.1"/>
    </source>
</evidence>
<gene>
    <name evidence="4" type="ORF">OJ253_3574</name>
</gene>
<feature type="region of interest" description="Disordered" evidence="1">
    <location>
        <begin position="163"/>
        <end position="349"/>
    </location>
</feature>
<keyword evidence="2" id="KW-0812">Transmembrane</keyword>
<evidence type="ECO:0000256" key="1">
    <source>
        <dbReference type="SAM" id="MobiDB-lite"/>
    </source>
</evidence>
<feature type="compositionally biased region" description="Gly residues" evidence="1">
    <location>
        <begin position="268"/>
        <end position="347"/>
    </location>
</feature>
<feature type="compositionally biased region" description="Basic and acidic residues" evidence="1">
    <location>
        <begin position="67"/>
        <end position="79"/>
    </location>
</feature>
<keyword evidence="3" id="KW-0732">Signal</keyword>
<keyword evidence="2" id="KW-1133">Transmembrane helix</keyword>
<dbReference type="AlphaFoldDB" id="A0A9D5HW27"/>
<feature type="compositionally biased region" description="Basic and acidic residues" evidence="1">
    <location>
        <begin position="183"/>
        <end position="200"/>
    </location>
</feature>
<feature type="chain" id="PRO_5038562103" evidence="3">
    <location>
        <begin position="22"/>
        <end position="512"/>
    </location>
</feature>
<accession>A0A9D5HW27</accession>
<feature type="compositionally biased region" description="Polar residues" evidence="1">
    <location>
        <begin position="40"/>
        <end position="49"/>
    </location>
</feature>
<evidence type="ECO:0000256" key="2">
    <source>
        <dbReference type="SAM" id="Phobius"/>
    </source>
</evidence>
<proteinExistence type="predicted"/>
<protein>
    <submittedName>
        <fullName evidence="4">Signal peptide-containing protein</fullName>
    </submittedName>
</protein>
<feature type="compositionally biased region" description="Gly residues" evidence="1">
    <location>
        <begin position="237"/>
        <end position="248"/>
    </location>
</feature>
<feature type="transmembrane region" description="Helical" evidence="2">
    <location>
        <begin position="355"/>
        <end position="381"/>
    </location>
</feature>
<feature type="region of interest" description="Disordered" evidence="1">
    <location>
        <begin position="40"/>
        <end position="79"/>
    </location>
</feature>
<dbReference type="EMBL" id="JAPCXC010000127">
    <property type="protein sequence ID" value="KAJ1604615.1"/>
    <property type="molecule type" value="Genomic_DNA"/>
</dbReference>